<feature type="compositionally biased region" description="Acidic residues" evidence="1">
    <location>
        <begin position="175"/>
        <end position="187"/>
    </location>
</feature>
<gene>
    <name evidence="4" type="primary">LOC111595771</name>
</gene>
<evidence type="ECO:0000256" key="2">
    <source>
        <dbReference type="SAM" id="SignalP"/>
    </source>
</evidence>
<dbReference type="Proteomes" id="UP000504633">
    <property type="component" value="Unplaced"/>
</dbReference>
<dbReference type="AlphaFoldDB" id="A0A6J1LEI1"/>
<organism evidence="3 4">
    <name type="scientific">Drosophila hydei</name>
    <name type="common">Fruit fly</name>
    <dbReference type="NCBI Taxonomy" id="7224"/>
    <lineage>
        <taxon>Eukaryota</taxon>
        <taxon>Metazoa</taxon>
        <taxon>Ecdysozoa</taxon>
        <taxon>Arthropoda</taxon>
        <taxon>Hexapoda</taxon>
        <taxon>Insecta</taxon>
        <taxon>Pterygota</taxon>
        <taxon>Neoptera</taxon>
        <taxon>Endopterygota</taxon>
        <taxon>Diptera</taxon>
        <taxon>Brachycera</taxon>
        <taxon>Muscomorpha</taxon>
        <taxon>Ephydroidea</taxon>
        <taxon>Drosophilidae</taxon>
        <taxon>Drosophila</taxon>
    </lineage>
</organism>
<dbReference type="OMA" id="GTEITNR"/>
<dbReference type="KEGG" id="dhe:111595771"/>
<feature type="compositionally biased region" description="Low complexity" evidence="1">
    <location>
        <begin position="161"/>
        <end position="173"/>
    </location>
</feature>
<feature type="chain" id="PRO_5026964767" evidence="2">
    <location>
        <begin position="21"/>
        <end position="302"/>
    </location>
</feature>
<evidence type="ECO:0000313" key="4">
    <source>
        <dbReference type="RefSeq" id="XP_023165421.2"/>
    </source>
</evidence>
<feature type="compositionally biased region" description="Acidic residues" evidence="1">
    <location>
        <begin position="110"/>
        <end position="124"/>
    </location>
</feature>
<proteinExistence type="predicted"/>
<evidence type="ECO:0000256" key="1">
    <source>
        <dbReference type="SAM" id="MobiDB-lite"/>
    </source>
</evidence>
<evidence type="ECO:0000313" key="3">
    <source>
        <dbReference type="Proteomes" id="UP000504633"/>
    </source>
</evidence>
<sequence length="302" mass="30460">MRLIYLLLLLLALYSVGSSALRCYICEDCDEQSLLTELETCSVPALAAEQPSATGLPAAASPSPVLKPNPSPAASPAAPAASAPAPAANVPASSPSAGTAPASSPAAASESEDEDDYDSDEEEAAPASTLGIMPAGSNVAGATAGAAGVAAGVATGTATGTAASASAPAAAAADGDSEDEEEEEEDYDYPRKRSISRLNHRQVQSTQRAVCYIASLRLNGTEITNRGCTLVTDADQNDACKSLFDGWSVVGCQLCEYNGCNSPINAAVVGQWHSSSGNGRSSGRTALAMTLLAVVASSWICN</sequence>
<dbReference type="GeneID" id="111595771"/>
<accession>A0A6J1LEI1</accession>
<keyword evidence="3" id="KW-1185">Reference proteome</keyword>
<feature type="region of interest" description="Disordered" evidence="1">
    <location>
        <begin position="54"/>
        <end position="125"/>
    </location>
</feature>
<keyword evidence="2" id="KW-0732">Signal</keyword>
<protein>
    <submittedName>
        <fullName evidence="4">Uncharacterized protein LOC111595771</fullName>
    </submittedName>
</protein>
<feature type="region of interest" description="Disordered" evidence="1">
    <location>
        <begin position="161"/>
        <end position="193"/>
    </location>
</feature>
<dbReference type="RefSeq" id="XP_023165421.2">
    <property type="nucleotide sequence ID" value="XM_023309653.2"/>
</dbReference>
<feature type="compositionally biased region" description="Low complexity" evidence="1">
    <location>
        <begin position="74"/>
        <end position="109"/>
    </location>
</feature>
<name>A0A6J1LEI1_DROHY</name>
<dbReference type="OrthoDB" id="7872728at2759"/>
<reference evidence="4" key="1">
    <citation type="submission" date="2025-08" db="UniProtKB">
        <authorList>
            <consortium name="RefSeq"/>
        </authorList>
    </citation>
    <scope>IDENTIFICATION</scope>
    <source>
        <strain evidence="4">15085-1641.00</strain>
        <tissue evidence="4">Whole body</tissue>
    </source>
</reference>
<feature type="signal peptide" evidence="2">
    <location>
        <begin position="1"/>
        <end position="20"/>
    </location>
</feature>